<evidence type="ECO:0000313" key="2">
    <source>
        <dbReference type="EMBL" id="OMJ75002.1"/>
    </source>
</evidence>
<organism evidence="2 3">
    <name type="scientific">Stentor coeruleus</name>
    <dbReference type="NCBI Taxonomy" id="5963"/>
    <lineage>
        <taxon>Eukaryota</taxon>
        <taxon>Sar</taxon>
        <taxon>Alveolata</taxon>
        <taxon>Ciliophora</taxon>
        <taxon>Postciliodesmatophora</taxon>
        <taxon>Heterotrichea</taxon>
        <taxon>Heterotrichida</taxon>
        <taxon>Stentoridae</taxon>
        <taxon>Stentor</taxon>
    </lineage>
</organism>
<feature type="coiled-coil region" evidence="1">
    <location>
        <begin position="324"/>
        <end position="373"/>
    </location>
</feature>
<protein>
    <submittedName>
        <fullName evidence="2">Uncharacterized protein</fullName>
    </submittedName>
</protein>
<proteinExistence type="predicted"/>
<feature type="coiled-coil region" evidence="1">
    <location>
        <begin position="500"/>
        <end position="615"/>
    </location>
</feature>
<dbReference type="AlphaFoldDB" id="A0A1R2BE14"/>
<reference evidence="2 3" key="1">
    <citation type="submission" date="2016-11" db="EMBL/GenBank/DDBJ databases">
        <title>The macronuclear genome of Stentor coeruleus: a giant cell with tiny introns.</title>
        <authorList>
            <person name="Slabodnick M."/>
            <person name="Ruby J.G."/>
            <person name="Reiff S.B."/>
            <person name="Swart E.C."/>
            <person name="Gosai S."/>
            <person name="Prabakaran S."/>
            <person name="Witkowska E."/>
            <person name="Larue G.E."/>
            <person name="Fisher S."/>
            <person name="Freeman R.M."/>
            <person name="Gunawardena J."/>
            <person name="Chu W."/>
            <person name="Stover N.A."/>
            <person name="Gregory B.D."/>
            <person name="Nowacki M."/>
            <person name="Derisi J."/>
            <person name="Roy S.W."/>
            <person name="Marshall W.F."/>
            <person name="Sood P."/>
        </authorList>
    </citation>
    <scope>NUCLEOTIDE SEQUENCE [LARGE SCALE GENOMIC DNA]</scope>
    <source>
        <strain evidence="2">WM001</strain>
    </source>
</reference>
<dbReference type="EMBL" id="MPUH01000716">
    <property type="protein sequence ID" value="OMJ75002.1"/>
    <property type="molecule type" value="Genomic_DNA"/>
</dbReference>
<feature type="coiled-coil region" evidence="1">
    <location>
        <begin position="436"/>
        <end position="474"/>
    </location>
</feature>
<sequence>MHFQDDKPLPFERSLESTYGKTQHLQGLYDERIDSLSKQLQVFFSEIEKDEIFKAMQENPLSQEYAVQRAGELFIEVMQSEQEETIKRLENDLAEGKSLNSKLENDKQRLMIRVKDFEDENQRLLHECEGLKNKLLSVENQFDESLKRKDTEWMQKMDMNLRKIETTLQDTEEKYFTTKKELENVSNAKKNSDLIYNECECLKRELKNQETHFYRQQEDLKRELKTQETYFYRQQEDLKRNYDEKIIELNDKISIQMKNYDALSLQFKNYQKQSEDLAGNHQTLIKNLVDKSKQLKQKIISQKGKLSDYSKLSKESSTNIENIRSNYNRTISELEDKIRTIEKESSQKETELISKQQLQLSQLQQQYQQMMDAKLSEMQKEVNEQIIRSQEHDKEVKNIMDIKMREIDRDYMTKLIHEKIVADREILLVKKFNIKIEELNQKNYDEQESLKRQISELTREKQDLYENIEVSQKSEDNYKREILREKEKFNTDLTNKLNKIKEIDTARQELSHELDKTKVELSELKTHYESEVSNRITSEKEFTNLNNTLNELKSVLNQTKQSFQTSKTQHELTISDKIEKINFLERDLEIKSKTIIRYEEEISILQNSLKDSKLQQSGNMTMFDLEQSRHNETKKKLKELEEYSHKLIGEIDFRKTKQNEYNETVGEYKEQIRSLSMVIENKEQELFSFKQNFVNKENEYKQKLRLISERCKKHVSNSVFFLKKQLGGIVELYEHEYASIDKSFVTVQQEISIKILELQVQYRKQLDAKANEITENIRDFYRARLGQIEDYISQENVHWTDAETEGIRRAVKSILEKKHIGQVEIKSLRDTVANLGQQNESLYRENQKLQIRLHANNEAFDQLQREVTEEANKIKMRLEAGTMKERENSSARSFYRKLA</sequence>
<feature type="coiled-coil region" evidence="1">
    <location>
        <begin position="665"/>
        <end position="699"/>
    </location>
</feature>
<feature type="coiled-coil region" evidence="1">
    <location>
        <begin position="825"/>
        <end position="866"/>
    </location>
</feature>
<evidence type="ECO:0000313" key="3">
    <source>
        <dbReference type="Proteomes" id="UP000187209"/>
    </source>
</evidence>
<name>A0A1R2BE14_9CILI</name>
<dbReference type="Proteomes" id="UP000187209">
    <property type="component" value="Unassembled WGS sequence"/>
</dbReference>
<gene>
    <name evidence="2" type="ORF">SteCoe_25961</name>
</gene>
<evidence type="ECO:0000256" key="1">
    <source>
        <dbReference type="SAM" id="Coils"/>
    </source>
</evidence>
<feature type="coiled-coil region" evidence="1">
    <location>
        <begin position="79"/>
        <end position="188"/>
    </location>
</feature>
<accession>A0A1R2BE14</accession>
<keyword evidence="3" id="KW-1185">Reference proteome</keyword>
<comment type="caution">
    <text evidence="2">The sequence shown here is derived from an EMBL/GenBank/DDBJ whole genome shotgun (WGS) entry which is preliminary data.</text>
</comment>
<dbReference type="OrthoDB" id="326388at2759"/>
<keyword evidence="1" id="KW-0175">Coiled coil</keyword>